<name>A0A915D560_9BILA</name>
<feature type="chain" id="PRO_5037310157" evidence="1">
    <location>
        <begin position="21"/>
        <end position="185"/>
    </location>
</feature>
<dbReference type="AlphaFoldDB" id="A0A915D560"/>
<reference evidence="3" key="1">
    <citation type="submission" date="2022-11" db="UniProtKB">
        <authorList>
            <consortium name="WormBaseParasite"/>
        </authorList>
    </citation>
    <scope>IDENTIFICATION</scope>
</reference>
<feature type="signal peptide" evidence="1">
    <location>
        <begin position="1"/>
        <end position="20"/>
    </location>
</feature>
<sequence>MSIAYKLPIILLILLFQLNAYHHLPLPTLQPQLEVLIRLDPTSLDDISSDVLLTGWHTCSIKKPPIIADWQVCGQIGRLSKPVVFKNTGKESDISQIPLVSSPKERSGDAILPSKWAVLWKESSIKVRPNTGVRCETTKLSYLGGASMDWRDGQVDWIRFGWEDNTAQVFWNLSKTSDPEAVSKT</sequence>
<organism evidence="2 3">
    <name type="scientific">Ditylenchus dipsaci</name>
    <dbReference type="NCBI Taxonomy" id="166011"/>
    <lineage>
        <taxon>Eukaryota</taxon>
        <taxon>Metazoa</taxon>
        <taxon>Ecdysozoa</taxon>
        <taxon>Nematoda</taxon>
        <taxon>Chromadorea</taxon>
        <taxon>Rhabditida</taxon>
        <taxon>Tylenchina</taxon>
        <taxon>Tylenchomorpha</taxon>
        <taxon>Sphaerularioidea</taxon>
        <taxon>Anguinidae</taxon>
        <taxon>Anguininae</taxon>
        <taxon>Ditylenchus</taxon>
    </lineage>
</organism>
<keyword evidence="1" id="KW-0732">Signal</keyword>
<evidence type="ECO:0000313" key="2">
    <source>
        <dbReference type="Proteomes" id="UP000887574"/>
    </source>
</evidence>
<evidence type="ECO:0000313" key="3">
    <source>
        <dbReference type="WBParaSite" id="jg15692"/>
    </source>
</evidence>
<evidence type="ECO:0000256" key="1">
    <source>
        <dbReference type="SAM" id="SignalP"/>
    </source>
</evidence>
<accession>A0A915D560</accession>
<dbReference type="Proteomes" id="UP000887574">
    <property type="component" value="Unplaced"/>
</dbReference>
<dbReference type="WBParaSite" id="jg15692">
    <property type="protein sequence ID" value="jg15692"/>
    <property type="gene ID" value="jg15692"/>
</dbReference>
<keyword evidence="2" id="KW-1185">Reference proteome</keyword>
<protein>
    <submittedName>
        <fullName evidence="3">Uncharacterized protein</fullName>
    </submittedName>
</protein>
<proteinExistence type="predicted"/>